<evidence type="ECO:0000256" key="5">
    <source>
        <dbReference type="ARBA" id="ARBA00019465"/>
    </source>
</evidence>
<organism evidence="13">
    <name type="scientific">Bradyrhizobium sp. LLZ17</name>
    <dbReference type="NCBI Taxonomy" id="3239388"/>
    <lineage>
        <taxon>Bacteria</taxon>
        <taxon>Pseudomonadati</taxon>
        <taxon>Pseudomonadota</taxon>
        <taxon>Alphaproteobacteria</taxon>
        <taxon>Hyphomicrobiales</taxon>
        <taxon>Nitrobacteraceae</taxon>
        <taxon>Bradyrhizobium</taxon>
    </lineage>
</organism>
<evidence type="ECO:0000313" key="13">
    <source>
        <dbReference type="EMBL" id="XDV59860.1"/>
    </source>
</evidence>
<keyword evidence="8 13" id="KW-0560">Oxidoreductase</keyword>
<dbReference type="InterPro" id="IPR051402">
    <property type="entry name" value="KPR-Related"/>
</dbReference>
<evidence type="ECO:0000256" key="7">
    <source>
        <dbReference type="ARBA" id="ARBA00022857"/>
    </source>
</evidence>
<dbReference type="InterPro" id="IPR013752">
    <property type="entry name" value="KPA_reductase"/>
</dbReference>
<comment type="pathway">
    <text evidence="2">Cofactor biosynthesis; (R)-pantothenate biosynthesis; (R)-pantoate from 3-methyl-2-oxobutanoate: step 2/2.</text>
</comment>
<comment type="similarity">
    <text evidence="3">Belongs to the ketopantoate reductase family.</text>
</comment>
<dbReference type="NCBIfam" id="NF005089">
    <property type="entry name" value="PRK06522.1-4"/>
    <property type="match status" value="1"/>
</dbReference>
<comment type="catalytic activity">
    <reaction evidence="10">
        <text>(R)-pantoate + NADP(+) = 2-dehydropantoate + NADPH + H(+)</text>
        <dbReference type="Rhea" id="RHEA:16233"/>
        <dbReference type="ChEBI" id="CHEBI:11561"/>
        <dbReference type="ChEBI" id="CHEBI:15378"/>
        <dbReference type="ChEBI" id="CHEBI:15980"/>
        <dbReference type="ChEBI" id="CHEBI:57783"/>
        <dbReference type="ChEBI" id="CHEBI:58349"/>
        <dbReference type="EC" id="1.1.1.169"/>
    </reaction>
</comment>
<dbReference type="InterPro" id="IPR036291">
    <property type="entry name" value="NAD(P)-bd_dom_sf"/>
</dbReference>
<evidence type="ECO:0000256" key="8">
    <source>
        <dbReference type="ARBA" id="ARBA00023002"/>
    </source>
</evidence>
<dbReference type="EC" id="1.1.1.169" evidence="4"/>
<protein>
    <recommendedName>
        <fullName evidence="5">2-dehydropantoate 2-reductase</fullName>
        <ecNumber evidence="4">1.1.1.169</ecNumber>
    </recommendedName>
    <alternativeName>
        <fullName evidence="9">Ketopantoate reductase</fullName>
    </alternativeName>
</protein>
<dbReference type="AlphaFoldDB" id="A0AB39XRQ9"/>
<sequence>MKICIYGAGAIGGYLGVQLARAGADVSLIARGAHLAAMREQGLTLLAGEEKHIVHPRCTDDPAELGVQDYVIVTLKAHSITGVIEKMKPLLGPHTRIVTAVNGIPYWYFYKHGGAYENATLDSIDPGGRQWHELGAERAIGCIVYPATEIEAPGVIRHVYGNNFPLGEPSGEISGDVQRLADLFVAAGLKAPVLDRIRDEIWLKLWGNVCFNPISALTHATLDVICTDPATRALSRAIMLETQGIAETFGVKFRLDVERRIEGARKVGAHKTSMLQDLERGRPMEIDPLVTVVQEMGRLTKIPTPALDSVLAMVTQRARIAGLYDGVAAPADSRALAVA</sequence>
<dbReference type="InterPro" id="IPR013332">
    <property type="entry name" value="KPR_N"/>
</dbReference>
<dbReference type="EMBL" id="CP165734">
    <property type="protein sequence ID" value="XDV59860.1"/>
    <property type="molecule type" value="Genomic_DNA"/>
</dbReference>
<dbReference type="PANTHER" id="PTHR21708:SF45">
    <property type="entry name" value="2-DEHYDROPANTOATE 2-REDUCTASE"/>
    <property type="match status" value="1"/>
</dbReference>
<dbReference type="InterPro" id="IPR013328">
    <property type="entry name" value="6PGD_dom2"/>
</dbReference>
<proteinExistence type="inferred from homology"/>
<dbReference type="Gene3D" id="3.40.50.720">
    <property type="entry name" value="NAD(P)-binding Rossmann-like Domain"/>
    <property type="match status" value="1"/>
</dbReference>
<dbReference type="GO" id="GO:0008677">
    <property type="term" value="F:2-dehydropantoate 2-reductase activity"/>
    <property type="evidence" value="ECO:0007669"/>
    <property type="project" value="UniProtKB-EC"/>
</dbReference>
<name>A0AB39XRQ9_9BRAD</name>
<evidence type="ECO:0000256" key="6">
    <source>
        <dbReference type="ARBA" id="ARBA00022655"/>
    </source>
</evidence>
<dbReference type="Pfam" id="PF02558">
    <property type="entry name" value="ApbA"/>
    <property type="match status" value="1"/>
</dbReference>
<evidence type="ECO:0000256" key="3">
    <source>
        <dbReference type="ARBA" id="ARBA00007870"/>
    </source>
</evidence>
<dbReference type="InterPro" id="IPR008927">
    <property type="entry name" value="6-PGluconate_DH-like_C_sf"/>
</dbReference>
<evidence type="ECO:0000256" key="1">
    <source>
        <dbReference type="ARBA" id="ARBA00002919"/>
    </source>
</evidence>
<comment type="function">
    <text evidence="1">Catalyzes the NADPH-dependent reduction of ketopantoate into pantoic acid.</text>
</comment>
<dbReference type="PANTHER" id="PTHR21708">
    <property type="entry name" value="PROBABLE 2-DEHYDROPANTOATE 2-REDUCTASE"/>
    <property type="match status" value="1"/>
</dbReference>
<keyword evidence="7" id="KW-0521">NADP</keyword>
<feature type="domain" description="Ketopantoate reductase C-terminal" evidence="12">
    <location>
        <begin position="197"/>
        <end position="316"/>
    </location>
</feature>
<gene>
    <name evidence="13" type="ORF">AB8Z38_11135</name>
</gene>
<dbReference type="Gene3D" id="1.10.1040.10">
    <property type="entry name" value="N-(1-d-carboxylethyl)-l-norvaline Dehydrogenase, domain 2"/>
    <property type="match status" value="1"/>
</dbReference>
<dbReference type="GO" id="GO:0005737">
    <property type="term" value="C:cytoplasm"/>
    <property type="evidence" value="ECO:0007669"/>
    <property type="project" value="TreeGrafter"/>
</dbReference>
<evidence type="ECO:0000256" key="4">
    <source>
        <dbReference type="ARBA" id="ARBA00013014"/>
    </source>
</evidence>
<dbReference type="FunFam" id="1.10.1040.10:FF:000017">
    <property type="entry name" value="2-dehydropantoate 2-reductase"/>
    <property type="match status" value="1"/>
</dbReference>
<keyword evidence="6" id="KW-0566">Pantothenate biosynthesis</keyword>
<accession>A0AB39XRQ9</accession>
<dbReference type="Pfam" id="PF08546">
    <property type="entry name" value="ApbA_C"/>
    <property type="match status" value="1"/>
</dbReference>
<dbReference type="SUPFAM" id="SSF51735">
    <property type="entry name" value="NAD(P)-binding Rossmann-fold domains"/>
    <property type="match status" value="1"/>
</dbReference>
<evidence type="ECO:0000259" key="12">
    <source>
        <dbReference type="Pfam" id="PF08546"/>
    </source>
</evidence>
<dbReference type="RefSeq" id="WP_369725024.1">
    <property type="nucleotide sequence ID" value="NZ_CP165734.1"/>
</dbReference>
<reference evidence="13" key="1">
    <citation type="submission" date="2024-08" db="EMBL/GenBank/DDBJ databases">
        <authorList>
            <person name="Chaddad Z."/>
            <person name="Lamrabet M."/>
            <person name="Bouhnik O."/>
            <person name="Alami S."/>
            <person name="Wipf D."/>
            <person name="Courty P.E."/>
            <person name="Missbah El Idrissi M."/>
        </authorList>
    </citation>
    <scope>NUCLEOTIDE SEQUENCE</scope>
    <source>
        <strain evidence="13">LLZ17</strain>
    </source>
</reference>
<dbReference type="GO" id="GO:0015940">
    <property type="term" value="P:pantothenate biosynthetic process"/>
    <property type="evidence" value="ECO:0007669"/>
    <property type="project" value="UniProtKB-KW"/>
</dbReference>
<evidence type="ECO:0000256" key="10">
    <source>
        <dbReference type="ARBA" id="ARBA00048793"/>
    </source>
</evidence>
<evidence type="ECO:0000256" key="9">
    <source>
        <dbReference type="ARBA" id="ARBA00032024"/>
    </source>
</evidence>
<evidence type="ECO:0000259" key="11">
    <source>
        <dbReference type="Pfam" id="PF02558"/>
    </source>
</evidence>
<dbReference type="FunFam" id="3.40.50.720:FF:000307">
    <property type="entry name" value="2-dehydropantoate 2-reductase"/>
    <property type="match status" value="1"/>
</dbReference>
<evidence type="ECO:0000256" key="2">
    <source>
        <dbReference type="ARBA" id="ARBA00004994"/>
    </source>
</evidence>
<dbReference type="SUPFAM" id="SSF48179">
    <property type="entry name" value="6-phosphogluconate dehydrogenase C-terminal domain-like"/>
    <property type="match status" value="1"/>
</dbReference>
<feature type="domain" description="Ketopantoate reductase N-terminal" evidence="11">
    <location>
        <begin position="3"/>
        <end position="159"/>
    </location>
</feature>